<evidence type="ECO:0000313" key="13">
    <source>
        <dbReference type="Proteomes" id="UP000078200"/>
    </source>
</evidence>
<dbReference type="Pfam" id="PF02005">
    <property type="entry name" value="TRM"/>
    <property type="match status" value="1"/>
</dbReference>
<dbReference type="CDD" id="cd02440">
    <property type="entry name" value="AdoMet_MTases"/>
    <property type="match status" value="1"/>
</dbReference>
<evidence type="ECO:0000256" key="9">
    <source>
        <dbReference type="ARBA" id="ARBA00074266"/>
    </source>
</evidence>
<dbReference type="EnsemblMetazoa" id="GAUT004802-RA">
    <property type="protein sequence ID" value="GAUT004802-PA"/>
    <property type="gene ID" value="GAUT004802"/>
</dbReference>
<dbReference type="InterPro" id="IPR029063">
    <property type="entry name" value="SAM-dependent_MTases_sf"/>
</dbReference>
<name>A0A1A9UH82_GLOAU</name>
<evidence type="ECO:0000256" key="1">
    <source>
        <dbReference type="ARBA" id="ARBA00022555"/>
    </source>
</evidence>
<dbReference type="EC" id="2.1.1.216" evidence="7 10"/>
<keyword evidence="4 10" id="KW-0949">S-adenosyl-L-methionine</keyword>
<evidence type="ECO:0000256" key="7">
    <source>
        <dbReference type="ARBA" id="ARBA00039099"/>
    </source>
</evidence>
<protein>
    <recommendedName>
        <fullName evidence="9 10">tRNA (guanine(26)-N(2))-dimethyltransferase</fullName>
        <ecNumber evidence="7 10">2.1.1.216</ecNumber>
    </recommendedName>
</protein>
<dbReference type="GO" id="GO:0000049">
    <property type="term" value="F:tRNA binding"/>
    <property type="evidence" value="ECO:0007669"/>
    <property type="project" value="UniProtKB-UniRule"/>
</dbReference>
<reference evidence="12" key="1">
    <citation type="submission" date="2020-05" db="UniProtKB">
        <authorList>
            <consortium name="EnsemblMetazoa"/>
        </authorList>
    </citation>
    <scope>IDENTIFICATION</scope>
    <source>
        <strain evidence="12">TTRI</strain>
    </source>
</reference>
<dbReference type="SUPFAM" id="SSF53335">
    <property type="entry name" value="S-adenosyl-L-methionine-dependent methyltransferases"/>
    <property type="match status" value="1"/>
</dbReference>
<dbReference type="NCBIfam" id="TIGR00308">
    <property type="entry name" value="TRM1"/>
    <property type="match status" value="1"/>
</dbReference>
<evidence type="ECO:0000256" key="6">
    <source>
        <dbReference type="ARBA" id="ARBA00022884"/>
    </source>
</evidence>
<dbReference type="GO" id="GO:0002940">
    <property type="term" value="P:tRNA N2-guanine methylation"/>
    <property type="evidence" value="ECO:0007669"/>
    <property type="project" value="TreeGrafter"/>
</dbReference>
<evidence type="ECO:0000256" key="10">
    <source>
        <dbReference type="PROSITE-ProRule" id="PRU00958"/>
    </source>
</evidence>
<keyword evidence="2 10" id="KW-0489">Methyltransferase</keyword>
<dbReference type="FunFam" id="3.40.50.150:FF:000051">
    <property type="entry name" value="tRNA (guanine(26)-N(2))-dimethyltransferase"/>
    <property type="match status" value="1"/>
</dbReference>
<evidence type="ECO:0000256" key="4">
    <source>
        <dbReference type="ARBA" id="ARBA00022691"/>
    </source>
</evidence>
<keyword evidence="13" id="KW-1185">Reference proteome</keyword>
<accession>A0A1A9UH82</accession>
<dbReference type="InterPro" id="IPR002905">
    <property type="entry name" value="Trm1"/>
</dbReference>
<evidence type="ECO:0000256" key="2">
    <source>
        <dbReference type="ARBA" id="ARBA00022603"/>
    </source>
</evidence>
<dbReference type="GO" id="GO:0160104">
    <property type="term" value="F:tRNA (guanine(26)-N2)-dimethyltransferase activity"/>
    <property type="evidence" value="ECO:0007669"/>
    <property type="project" value="UniProtKB-UniRule"/>
</dbReference>
<organism evidence="12 13">
    <name type="scientific">Glossina austeni</name>
    <name type="common">Savannah tsetse fly</name>
    <dbReference type="NCBI Taxonomy" id="7395"/>
    <lineage>
        <taxon>Eukaryota</taxon>
        <taxon>Metazoa</taxon>
        <taxon>Ecdysozoa</taxon>
        <taxon>Arthropoda</taxon>
        <taxon>Hexapoda</taxon>
        <taxon>Insecta</taxon>
        <taxon>Pterygota</taxon>
        <taxon>Neoptera</taxon>
        <taxon>Endopterygota</taxon>
        <taxon>Diptera</taxon>
        <taxon>Brachycera</taxon>
        <taxon>Muscomorpha</taxon>
        <taxon>Hippoboscoidea</taxon>
        <taxon>Glossinidae</taxon>
        <taxon>Glossina</taxon>
    </lineage>
</organism>
<dbReference type="Gene3D" id="3.40.50.150">
    <property type="entry name" value="Vaccinia Virus protein VP39"/>
    <property type="match status" value="1"/>
</dbReference>
<dbReference type="PANTHER" id="PTHR10631:SF3">
    <property type="entry name" value="TRNA (GUANINE(26)-N(2))-DIMETHYLTRANSFERASE"/>
    <property type="match status" value="1"/>
</dbReference>
<evidence type="ECO:0000256" key="8">
    <source>
        <dbReference type="ARBA" id="ARBA00051897"/>
    </source>
</evidence>
<dbReference type="STRING" id="7395.A0A1A9UH82"/>
<keyword evidence="3 10" id="KW-0808">Transferase</keyword>
<dbReference type="PROSITE" id="PS51626">
    <property type="entry name" value="SAM_MT_TRM1"/>
    <property type="match status" value="1"/>
</dbReference>
<comment type="similarity">
    <text evidence="10">Belongs to the class I-like SAM-binding methyltransferase superfamily. Trm1 family.</text>
</comment>
<evidence type="ECO:0000313" key="12">
    <source>
        <dbReference type="EnsemblMetazoa" id="GAUT004802-PA"/>
    </source>
</evidence>
<dbReference type="PANTHER" id="PTHR10631">
    <property type="entry name" value="N 2 ,N 2 -DIMETHYLGUANOSINE TRNA METHYLTRANSFERASE"/>
    <property type="match status" value="1"/>
</dbReference>
<evidence type="ECO:0000256" key="11">
    <source>
        <dbReference type="SAM" id="MobiDB-lite"/>
    </source>
</evidence>
<dbReference type="VEuPathDB" id="VectorBase:GAUT004802"/>
<comment type="catalytic activity">
    <reaction evidence="8 10">
        <text>guanosine(26) in tRNA + 2 S-adenosyl-L-methionine = N(2)-dimethylguanosine(26) in tRNA + 2 S-adenosyl-L-homocysteine + 2 H(+)</text>
        <dbReference type="Rhea" id="RHEA:43140"/>
        <dbReference type="Rhea" id="RHEA-COMP:10359"/>
        <dbReference type="Rhea" id="RHEA-COMP:10360"/>
        <dbReference type="ChEBI" id="CHEBI:15378"/>
        <dbReference type="ChEBI" id="CHEBI:57856"/>
        <dbReference type="ChEBI" id="CHEBI:59789"/>
        <dbReference type="ChEBI" id="CHEBI:74269"/>
        <dbReference type="ChEBI" id="CHEBI:74513"/>
        <dbReference type="EC" id="2.1.1.216"/>
    </reaction>
</comment>
<evidence type="ECO:0000256" key="3">
    <source>
        <dbReference type="ARBA" id="ARBA00022679"/>
    </source>
</evidence>
<keyword evidence="1 10" id="KW-0820">tRNA-binding</keyword>
<sequence>METTVTVSSQSQVKYPIKKIIKERCAEIIAGGNGGVFYNPVQEFNRDLSITVINCYFQYLLKERQEKISNENNQDSVKQYFAANKYEDGLRILEALSATGLRSIRYAKEIAGVKEIIANDLSKQAVEAIRDNVKHNKVEHLIEVSHADATTLMYLSTSPSKQYDCIDLDPYGCPNRFLDAAIQSLKDGGLLLVTATDMAVLAGNAPEACYVKYGSVPLRMKSCHEMALRILLHCIESYANRYGKYCVPLLSISADFYVRVFVRIFSSQAKCKFSMSKQSMIYQCTGCSTFNLQPLGSIKPNPTETRPTQVKFGIPTGPPVNTNCEHCGQKHHLGGPIWSDPIHDNAFVERLIEAINKTPLSELSTQKRLNGMLTMVLEELQDVPLYYVVDKLCCVLKLEIIPILKFRTALLCAGYRVSFSHAYKNSIKTDAPASVIWDILRCWNKRHPVKEERMINGTPLNEILSKACTREYNFDDLHPEANPKSRKEALSRFQANPTAFWGPGTRATIMIGEDKLAKSYRNQNKKQKYKPQENIKGNELDDQQKSKQPKIDETVDADENQQQSHLER</sequence>
<feature type="region of interest" description="Disordered" evidence="11">
    <location>
        <begin position="520"/>
        <end position="568"/>
    </location>
</feature>
<dbReference type="AlphaFoldDB" id="A0A1A9UH82"/>
<dbReference type="InterPro" id="IPR042296">
    <property type="entry name" value="tRNA_met_Trm1_C"/>
</dbReference>
<feature type="compositionally biased region" description="Basic and acidic residues" evidence="11">
    <location>
        <begin position="530"/>
        <end position="553"/>
    </location>
</feature>
<dbReference type="GO" id="GO:0005634">
    <property type="term" value="C:nucleus"/>
    <property type="evidence" value="ECO:0007669"/>
    <property type="project" value="TreeGrafter"/>
</dbReference>
<dbReference type="Proteomes" id="UP000078200">
    <property type="component" value="Unassembled WGS sequence"/>
</dbReference>
<proteinExistence type="inferred from homology"/>
<dbReference type="Gene3D" id="3.30.56.70">
    <property type="entry name" value="N2,N2-dimethylguanosine tRNA methyltransferase, C-terminal domain"/>
    <property type="match status" value="1"/>
</dbReference>
<keyword evidence="6 10" id="KW-0694">RNA-binding</keyword>
<keyword evidence="5 10" id="KW-0819">tRNA processing</keyword>
<dbReference type="FunFam" id="3.30.56.70:FF:000001">
    <property type="entry name" value="tRNA (guanine(26)-N(2))-dimethyltransferase"/>
    <property type="match status" value="1"/>
</dbReference>
<evidence type="ECO:0000256" key="5">
    <source>
        <dbReference type="ARBA" id="ARBA00022694"/>
    </source>
</evidence>